<dbReference type="PROSITE" id="PS51109">
    <property type="entry name" value="G5"/>
    <property type="match status" value="1"/>
</dbReference>
<protein>
    <recommendedName>
        <fullName evidence="3">G5 domain-containing protein</fullName>
    </recommendedName>
</protein>
<dbReference type="InterPro" id="IPR007137">
    <property type="entry name" value="DUF348"/>
</dbReference>
<dbReference type="Pfam" id="PF03990">
    <property type="entry name" value="DUF348"/>
    <property type="match status" value="1"/>
</dbReference>
<proteinExistence type="predicted"/>
<keyword evidence="5" id="KW-1185">Reference proteome</keyword>
<dbReference type="RefSeq" id="WP_092564030.1">
    <property type="nucleotide sequence ID" value="NZ_FNQV01000007.1"/>
</dbReference>
<evidence type="ECO:0000259" key="3">
    <source>
        <dbReference type="PROSITE" id="PS51109"/>
    </source>
</evidence>
<dbReference type="InterPro" id="IPR011098">
    <property type="entry name" value="G5_dom"/>
</dbReference>
<dbReference type="Gene3D" id="1.10.530.10">
    <property type="match status" value="1"/>
</dbReference>
<reference evidence="5" key="1">
    <citation type="submission" date="2016-10" db="EMBL/GenBank/DDBJ databases">
        <authorList>
            <person name="Varghese N."/>
            <person name="Submissions S."/>
        </authorList>
    </citation>
    <scope>NUCLEOTIDE SEQUENCE [LARGE SCALE GENOMIC DNA]</scope>
    <source>
        <strain evidence="5">KPR-1</strain>
    </source>
</reference>
<dbReference type="Pfam" id="PF07501">
    <property type="entry name" value="G5"/>
    <property type="match status" value="1"/>
</dbReference>
<accession>A0A1H4A905</accession>
<organism evidence="4 5">
    <name type="scientific">Bowdeniella nasicola</name>
    <dbReference type="NCBI Taxonomy" id="208480"/>
    <lineage>
        <taxon>Bacteria</taxon>
        <taxon>Bacillati</taxon>
        <taxon>Actinomycetota</taxon>
        <taxon>Actinomycetes</taxon>
        <taxon>Actinomycetales</taxon>
        <taxon>Actinomycetaceae</taxon>
        <taxon>Bowdeniella</taxon>
    </lineage>
</organism>
<keyword evidence="1" id="KW-0732">Signal</keyword>
<dbReference type="Gene3D" id="2.20.230.10">
    <property type="entry name" value="Resuscitation-promoting factor rpfb"/>
    <property type="match status" value="1"/>
</dbReference>
<dbReference type="AlphaFoldDB" id="A0A1H4A905"/>
<gene>
    <name evidence="4" type="ORF">SAMN02910418_01367</name>
</gene>
<dbReference type="SUPFAM" id="SSF53955">
    <property type="entry name" value="Lysozyme-like"/>
    <property type="match status" value="1"/>
</dbReference>
<evidence type="ECO:0000313" key="5">
    <source>
        <dbReference type="Proteomes" id="UP000199288"/>
    </source>
</evidence>
<feature type="domain" description="G5" evidence="3">
    <location>
        <begin position="155"/>
        <end position="235"/>
    </location>
</feature>
<dbReference type="Proteomes" id="UP000199288">
    <property type="component" value="Unassembled WGS sequence"/>
</dbReference>
<evidence type="ECO:0000313" key="4">
    <source>
        <dbReference type="EMBL" id="SEA32426.1"/>
    </source>
</evidence>
<dbReference type="InterPro" id="IPR023346">
    <property type="entry name" value="Lysozyme-like_dom_sf"/>
</dbReference>
<dbReference type="SMART" id="SM01208">
    <property type="entry name" value="G5"/>
    <property type="match status" value="1"/>
</dbReference>
<dbReference type="OrthoDB" id="9766277at2"/>
<feature type="region of interest" description="Disordered" evidence="2">
    <location>
        <begin position="233"/>
        <end position="271"/>
    </location>
</feature>
<dbReference type="EMBL" id="FNQV01000007">
    <property type="protein sequence ID" value="SEA32426.1"/>
    <property type="molecule type" value="Genomic_DNA"/>
</dbReference>
<evidence type="ECO:0000256" key="2">
    <source>
        <dbReference type="SAM" id="MobiDB-lite"/>
    </source>
</evidence>
<evidence type="ECO:0000256" key="1">
    <source>
        <dbReference type="ARBA" id="ARBA00022729"/>
    </source>
</evidence>
<sequence length="369" mass="38920">MTKSGRHAAKPTLAARLKERSYQFRATGHHPAAATFRRKVLTVASAATLIAGSGAFAATQTGLFTTEEPAAAPSSAAVVDGRDAIAASRDLERLSLDAIERVDITVTADGETATHNVPALSLAEALADAGIVVGMFDTVNIPLSQTAAEGMDVVITRGNSGMASDEDVTEFETIEKQDPNLFKGETKVESEGQNGITRTTYRVELNEGEETGRTALATVVVQEKQDRVVLVGTKEKPKPQPVVAAAPRESGSTTSRQPAPAAPPAAPVPAGSAQDIARGMLGSYGWGGDQMSCLSTLWHRESGWNHLARNPSSGAYGIPQALPGHKMATAGADWRTNPATQIRWGLTYIQGRYGSPCAALNHSYARGWY</sequence>
<name>A0A1H4A905_9ACTO</name>